<dbReference type="InterPro" id="IPR021408">
    <property type="entry name" value="DUF3046"/>
</dbReference>
<protein>
    <submittedName>
        <fullName evidence="1">DUF3046 domain-containing protein</fullName>
    </submittedName>
</protein>
<evidence type="ECO:0000313" key="1">
    <source>
        <dbReference type="EMBL" id="UZJ25843.1"/>
    </source>
</evidence>
<dbReference type="Proteomes" id="UP001164965">
    <property type="component" value="Chromosome"/>
</dbReference>
<dbReference type="EMBL" id="CP110615">
    <property type="protein sequence ID" value="UZJ25843.1"/>
    <property type="molecule type" value="Genomic_DNA"/>
</dbReference>
<keyword evidence="2" id="KW-1185">Reference proteome</keyword>
<dbReference type="RefSeq" id="WP_265383947.1">
    <property type="nucleotide sequence ID" value="NZ_CP110615.1"/>
</dbReference>
<dbReference type="Pfam" id="PF11248">
    <property type="entry name" value="DUF3046"/>
    <property type="match status" value="1"/>
</dbReference>
<accession>A0ABY6P3U1</accession>
<gene>
    <name evidence="1" type="ORF">RHODO2019_05235</name>
</gene>
<evidence type="ECO:0000313" key="2">
    <source>
        <dbReference type="Proteomes" id="UP001164965"/>
    </source>
</evidence>
<organism evidence="1 2">
    <name type="scientific">Rhodococcus antarcticus</name>
    <dbReference type="NCBI Taxonomy" id="2987751"/>
    <lineage>
        <taxon>Bacteria</taxon>
        <taxon>Bacillati</taxon>
        <taxon>Actinomycetota</taxon>
        <taxon>Actinomycetes</taxon>
        <taxon>Mycobacteriales</taxon>
        <taxon>Nocardiaceae</taxon>
        <taxon>Rhodococcus</taxon>
    </lineage>
</organism>
<proteinExistence type="predicted"/>
<name>A0ABY6P3U1_9NOCA</name>
<reference evidence="1" key="1">
    <citation type="submission" date="2022-10" db="EMBL/GenBank/DDBJ databases">
        <title>Rhodococcus sp.75.</title>
        <authorList>
            <person name="Sun M."/>
        </authorList>
    </citation>
    <scope>NUCLEOTIDE SEQUENCE</scope>
    <source>
        <strain evidence="1">75</strain>
    </source>
</reference>
<sequence>MRLTEFGNLVLTEFGQARGDAIVADHSLLSLGNRTPVQAIEDGQDPRDVWRALCVEFDVPPERRLGPDD</sequence>